<evidence type="ECO:0000256" key="3">
    <source>
        <dbReference type="SAM" id="Phobius"/>
    </source>
</evidence>
<dbReference type="NCBIfam" id="TIGR00756">
    <property type="entry name" value="PPR"/>
    <property type="match status" value="1"/>
</dbReference>
<dbReference type="Gene3D" id="3.30.1370.110">
    <property type="match status" value="1"/>
</dbReference>
<dbReference type="InterPro" id="IPR011990">
    <property type="entry name" value="TPR-like_helical_dom_sf"/>
</dbReference>
<dbReference type="InterPro" id="IPR057027">
    <property type="entry name" value="TPR_mt"/>
</dbReference>
<proteinExistence type="predicted"/>
<sequence length="1057" mass="115960">MVGSRLARQVASKARFQEGWSPVLAALQRLQDPRCPPPRQEDALQALLDNKEAFATTKDYSRAINAFGKRRRWSEAVHLLATMHERAVGPCRFSHSAAISACASATAWQHALSALTGPEAQDLDLDLIVVSAALSACEKASRWHQATQLLQEAERREIHPDVVALNAVISSCGKGFAWARALDLLQSLADRRLQPTRISYSSALTACERSGRWRQAMGLWHGMKSAGVTPDAIAVGASISAMEKGRQWAAALWLLSEEERSSRCFDTVAFNAGIAACAKSREWIKALDILQTLTSPMAPVRPDTASFDAGMDACADGHWLQALELLRGMAKLHLPRTARSYMAALSACTSSSHWPCSLALWAELQEEGRIPIDGSLRSAAIEACSPAGLWQEALHYFLSSGPVAASDDALRRGVIKVLAHAAQTSQAVALYRLLEEEKLYQPWKTANLLDLHGMTVEVALMAMFSALLTRALEDATRPPLGLIVGRGLHSEEGVAILKPVLQEVLSELGVPWKEVTDGRIYISAAETLSLADSQPKRNLAKSLEFGGTYTQLQRCGVSRPEPRPAPSYLLLASSMVFLYVATFVVGFAAIALWVILNPGKEEKLKGEDSVAEDDDIPLNEEPWIPTMEVKDWTEAASFESCPWNFGHCESVEDVLNCIWKTPVPKDLHVGFDAMQKSVKGVSIAYVKLGTLKEIHYCILYTLRSGAELFGGAPSEQTVGLELEPGEETAGLRRRRGAEASANSWRIVNDENPLPCIAAFFRIHDGFGTLMSRKHLPLLLESPVDTIHGSCFYVYPKRGLQPMGQRPTLLRMARVDKTCCVAVDRRKAPYSMLNVAAAFGGGLLIRQTLEEIKLPKFKRASEEGVTFRLSVRVVAAAVPALGKPGWMSSQRPRLEVSVGDTHKETELGDYEEGNSRGSCDGASKDCPWRFGDTLTFKLNLQDVLGPGLKLKLRAVSDITKVDEAMRKLLVFPLWAAILWLAAQIAASRHVSLVVANHRIPELPSQSPRVLIEFVNTGIDVLADQERDARQLSVEVELYDEAAAEEENVNTMRQQGTWC</sequence>
<dbReference type="SMART" id="SM00463">
    <property type="entry name" value="SMR"/>
    <property type="match status" value="1"/>
</dbReference>
<dbReference type="Proteomes" id="UP000186817">
    <property type="component" value="Unassembled WGS sequence"/>
</dbReference>
<dbReference type="InterPro" id="IPR002625">
    <property type="entry name" value="Smr_dom"/>
</dbReference>
<dbReference type="InterPro" id="IPR036063">
    <property type="entry name" value="Smr_dom_sf"/>
</dbReference>
<feature type="repeat" description="PPR" evidence="2">
    <location>
        <begin position="56"/>
        <end position="90"/>
    </location>
</feature>
<dbReference type="SUPFAM" id="SSF160443">
    <property type="entry name" value="SMR domain-like"/>
    <property type="match status" value="1"/>
</dbReference>
<feature type="repeat" description="PPR" evidence="2">
    <location>
        <begin position="196"/>
        <end position="230"/>
    </location>
</feature>
<accession>A0A1Q9E8I8</accession>
<dbReference type="PROSITE" id="PS50828">
    <property type="entry name" value="SMR"/>
    <property type="match status" value="1"/>
</dbReference>
<keyword evidence="1" id="KW-0677">Repeat</keyword>
<comment type="caution">
    <text evidence="5">The sequence shown here is derived from an EMBL/GenBank/DDBJ whole genome shotgun (WGS) entry which is preliminary data.</text>
</comment>
<dbReference type="AlphaFoldDB" id="A0A1Q9E8I8"/>
<dbReference type="PANTHER" id="PTHR47447">
    <property type="entry name" value="OS03G0856100 PROTEIN"/>
    <property type="match status" value="1"/>
</dbReference>
<dbReference type="PROSITE" id="PS51375">
    <property type="entry name" value="PPR"/>
    <property type="match status" value="2"/>
</dbReference>
<reference evidence="5 6" key="1">
    <citation type="submission" date="2016-02" db="EMBL/GenBank/DDBJ databases">
        <title>Genome analysis of coral dinoflagellate symbionts highlights evolutionary adaptations to a symbiotic lifestyle.</title>
        <authorList>
            <person name="Aranda M."/>
            <person name="Li Y."/>
            <person name="Liew Y.J."/>
            <person name="Baumgarten S."/>
            <person name="Simakov O."/>
            <person name="Wilson M."/>
            <person name="Piel J."/>
            <person name="Ashoor H."/>
            <person name="Bougouffa S."/>
            <person name="Bajic V.B."/>
            <person name="Ryu T."/>
            <person name="Ravasi T."/>
            <person name="Bayer T."/>
            <person name="Micklem G."/>
            <person name="Kim H."/>
            <person name="Bhak J."/>
            <person name="Lajeunesse T.C."/>
            <person name="Voolstra C.R."/>
        </authorList>
    </citation>
    <scope>NUCLEOTIDE SEQUENCE [LARGE SCALE GENOMIC DNA]</scope>
    <source>
        <strain evidence="5 6">CCMP2467</strain>
    </source>
</reference>
<evidence type="ECO:0000256" key="2">
    <source>
        <dbReference type="PROSITE-ProRule" id="PRU00708"/>
    </source>
</evidence>
<keyword evidence="3" id="KW-1133">Transmembrane helix</keyword>
<dbReference type="Gene3D" id="1.25.40.10">
    <property type="entry name" value="Tetratricopeptide repeat domain"/>
    <property type="match status" value="3"/>
</dbReference>
<dbReference type="EMBL" id="LSRX01000228">
    <property type="protein sequence ID" value="OLQ03736.1"/>
    <property type="molecule type" value="Genomic_DNA"/>
</dbReference>
<dbReference type="Pfam" id="PF23276">
    <property type="entry name" value="TPR_24"/>
    <property type="match status" value="1"/>
</dbReference>
<protein>
    <submittedName>
        <fullName evidence="5">Pentatricopeptide repeat-containing protein MRL1, chloroplastic</fullName>
    </submittedName>
</protein>
<evidence type="ECO:0000259" key="4">
    <source>
        <dbReference type="PROSITE" id="PS50828"/>
    </source>
</evidence>
<dbReference type="PANTHER" id="PTHR47447:SF17">
    <property type="entry name" value="OS12G0638900 PROTEIN"/>
    <property type="match status" value="1"/>
</dbReference>
<feature type="domain" description="Smr" evidence="4">
    <location>
        <begin position="449"/>
        <end position="525"/>
    </location>
</feature>
<dbReference type="OrthoDB" id="434172at2759"/>
<feature type="transmembrane region" description="Helical" evidence="3">
    <location>
        <begin position="967"/>
        <end position="985"/>
    </location>
</feature>
<keyword evidence="3" id="KW-0812">Transmembrane</keyword>
<keyword evidence="6" id="KW-1185">Reference proteome</keyword>
<evidence type="ECO:0000313" key="6">
    <source>
        <dbReference type="Proteomes" id="UP000186817"/>
    </source>
</evidence>
<evidence type="ECO:0000256" key="1">
    <source>
        <dbReference type="ARBA" id="ARBA00022737"/>
    </source>
</evidence>
<dbReference type="InterPro" id="IPR002885">
    <property type="entry name" value="PPR_rpt"/>
</dbReference>
<evidence type="ECO:0000313" key="5">
    <source>
        <dbReference type="EMBL" id="OLQ03736.1"/>
    </source>
</evidence>
<name>A0A1Q9E8I8_SYMMI</name>
<organism evidence="5 6">
    <name type="scientific">Symbiodinium microadriaticum</name>
    <name type="common">Dinoflagellate</name>
    <name type="synonym">Zooxanthella microadriatica</name>
    <dbReference type="NCBI Taxonomy" id="2951"/>
    <lineage>
        <taxon>Eukaryota</taxon>
        <taxon>Sar</taxon>
        <taxon>Alveolata</taxon>
        <taxon>Dinophyceae</taxon>
        <taxon>Suessiales</taxon>
        <taxon>Symbiodiniaceae</taxon>
        <taxon>Symbiodinium</taxon>
    </lineage>
</organism>
<feature type="transmembrane region" description="Helical" evidence="3">
    <location>
        <begin position="568"/>
        <end position="596"/>
    </location>
</feature>
<gene>
    <name evidence="5" type="primary">MRL1</name>
    <name evidence="5" type="ORF">AK812_SmicGene13273</name>
</gene>
<keyword evidence="3" id="KW-0472">Membrane</keyword>